<sequence length="187" mass="20515">MRLEVIFSGFGGQGILFAGNLLALAGMYQGYNVSFLPVYGPEMRGGTCNCTVILSDKEIASPLVLEPGYLIILNLPSFIKFLPRLRRGGVALVNADLVRKEELEDFENMVSGKKVMFLPFNTLAEEAQAPLAANICALGAFNALLKLISEEVFEEALREMLGPRKAHLLKPNLAAYQKGFLYMQGLL</sequence>
<dbReference type="Gene3D" id="3.40.920.10">
    <property type="entry name" value="Pyruvate-ferredoxin oxidoreductase, PFOR, domain III"/>
    <property type="match status" value="1"/>
</dbReference>
<dbReference type="GO" id="GO:0016903">
    <property type="term" value="F:oxidoreductase activity, acting on the aldehyde or oxo group of donors"/>
    <property type="evidence" value="ECO:0007669"/>
    <property type="project" value="InterPro"/>
</dbReference>
<protein>
    <submittedName>
        <fullName evidence="3">2-oxoacid:ferredoxin oxidoreductase subunit gamma</fullName>
    </submittedName>
</protein>
<evidence type="ECO:0000259" key="2">
    <source>
        <dbReference type="Pfam" id="PF01558"/>
    </source>
</evidence>
<keyword evidence="1" id="KW-0560">Oxidoreductase</keyword>
<name>A0A832GPJ2_9BACT</name>
<dbReference type="InterPro" id="IPR002869">
    <property type="entry name" value="Pyrv_flavodox_OxRed_cen"/>
</dbReference>
<reference evidence="3" key="1">
    <citation type="journal article" date="2020" name="mSystems">
        <title>Genome- and Community-Level Interaction Insights into Carbon Utilization and Element Cycling Functions of Hydrothermarchaeota in Hydrothermal Sediment.</title>
        <authorList>
            <person name="Zhou Z."/>
            <person name="Liu Y."/>
            <person name="Xu W."/>
            <person name="Pan J."/>
            <person name="Luo Z.H."/>
            <person name="Li M."/>
        </authorList>
    </citation>
    <scope>NUCLEOTIDE SEQUENCE [LARGE SCALE GENOMIC DNA]</scope>
    <source>
        <strain evidence="3">SpSt-605</strain>
    </source>
</reference>
<evidence type="ECO:0000256" key="1">
    <source>
        <dbReference type="ARBA" id="ARBA00023002"/>
    </source>
</evidence>
<comment type="caution">
    <text evidence="3">The sequence shown here is derived from an EMBL/GenBank/DDBJ whole genome shotgun (WGS) entry which is preliminary data.</text>
</comment>
<dbReference type="PANTHER" id="PTHR42730">
    <property type="entry name" value="2-OXOGLUTARATE SYNTHASE SUBUNIT KORC"/>
    <property type="match status" value="1"/>
</dbReference>
<accession>A0A832GPJ2</accession>
<evidence type="ECO:0000313" key="3">
    <source>
        <dbReference type="EMBL" id="HGV55602.1"/>
    </source>
</evidence>
<dbReference type="InterPro" id="IPR019752">
    <property type="entry name" value="Pyrv/ketoisovalerate_OxRed_cat"/>
</dbReference>
<feature type="domain" description="Pyruvate/ketoisovalerate oxidoreductase catalytic" evidence="2">
    <location>
        <begin position="11"/>
        <end position="180"/>
    </location>
</feature>
<dbReference type="PANTHER" id="PTHR42730:SF1">
    <property type="entry name" value="2-OXOGLUTARATE SYNTHASE SUBUNIT KORC"/>
    <property type="match status" value="1"/>
</dbReference>
<dbReference type="SUPFAM" id="SSF53323">
    <property type="entry name" value="Pyruvate-ferredoxin oxidoreductase, PFOR, domain III"/>
    <property type="match status" value="1"/>
</dbReference>
<organism evidence="3">
    <name type="scientific">Caldimicrobium thiodismutans</name>
    <dbReference type="NCBI Taxonomy" id="1653476"/>
    <lineage>
        <taxon>Bacteria</taxon>
        <taxon>Pseudomonadati</taxon>
        <taxon>Thermodesulfobacteriota</taxon>
        <taxon>Thermodesulfobacteria</taxon>
        <taxon>Thermodesulfobacteriales</taxon>
        <taxon>Thermodesulfobacteriaceae</taxon>
        <taxon>Caldimicrobium</taxon>
    </lineage>
</organism>
<dbReference type="AlphaFoldDB" id="A0A832GPJ2"/>
<proteinExistence type="predicted"/>
<dbReference type="InterPro" id="IPR052554">
    <property type="entry name" value="2-oxoglutarate_synth_KorC"/>
</dbReference>
<gene>
    <name evidence="3" type="ORF">ENT73_05915</name>
</gene>
<dbReference type="Pfam" id="PF01558">
    <property type="entry name" value="POR"/>
    <property type="match status" value="1"/>
</dbReference>
<dbReference type="EMBL" id="DSZU01000104">
    <property type="protein sequence ID" value="HGV55602.1"/>
    <property type="molecule type" value="Genomic_DNA"/>
</dbReference>